<protein>
    <submittedName>
        <fullName evidence="3">HPr kinase</fullName>
    </submittedName>
</protein>
<dbReference type="AlphaFoldDB" id="A0A0S6VVT1"/>
<evidence type="ECO:0000313" key="4">
    <source>
        <dbReference type="Proteomes" id="UP000030700"/>
    </source>
</evidence>
<keyword evidence="3" id="KW-0808">Transferase</keyword>
<feature type="transmembrane region" description="Helical" evidence="1">
    <location>
        <begin position="46"/>
        <end position="65"/>
    </location>
</feature>
<name>A0A0S6VVT1_9BACT</name>
<dbReference type="GO" id="GO:0016301">
    <property type="term" value="F:kinase activity"/>
    <property type="evidence" value="ECO:0007669"/>
    <property type="project" value="UniProtKB-KW"/>
</dbReference>
<dbReference type="Pfam" id="PF07085">
    <property type="entry name" value="DRTGG"/>
    <property type="match status" value="1"/>
</dbReference>
<reference evidence="3" key="1">
    <citation type="journal article" date="2015" name="PeerJ">
        <title>First genomic representation of candidate bacterial phylum KSB3 points to enhanced environmental sensing as a trigger of wastewater bulking.</title>
        <authorList>
            <person name="Sekiguchi Y."/>
            <person name="Ohashi A."/>
            <person name="Parks D.H."/>
            <person name="Yamauchi T."/>
            <person name="Tyson G.W."/>
            <person name="Hugenholtz P."/>
        </authorList>
    </citation>
    <scope>NUCLEOTIDE SEQUENCE [LARGE SCALE GENOMIC DNA]</scope>
</reference>
<accession>A0A0S6VVT1</accession>
<evidence type="ECO:0000259" key="2">
    <source>
        <dbReference type="Pfam" id="PF07085"/>
    </source>
</evidence>
<keyword evidence="3" id="KW-0418">Kinase</keyword>
<dbReference type="InterPro" id="IPR010766">
    <property type="entry name" value="DRTGG"/>
</dbReference>
<dbReference type="InterPro" id="IPR028979">
    <property type="entry name" value="Ser_kin/Pase_Hpr-like_N_sf"/>
</dbReference>
<dbReference type="HOGENOM" id="CLU_140224_1_0_0"/>
<gene>
    <name evidence="3" type="ORF">U14_00617</name>
</gene>
<dbReference type="SUPFAM" id="SSF75138">
    <property type="entry name" value="HprK N-terminal domain-like"/>
    <property type="match status" value="1"/>
</dbReference>
<evidence type="ECO:0000256" key="1">
    <source>
        <dbReference type="SAM" id="Phobius"/>
    </source>
</evidence>
<keyword evidence="1" id="KW-0472">Membrane</keyword>
<dbReference type="STRING" id="1499966.U14_00617"/>
<keyword evidence="4" id="KW-1185">Reference proteome</keyword>
<sequence length="111" mass="11830">MTIREIAAALSLTVLCAESGLDREIDGGYASDMLSCVMAGAKKGNVWITLLTHLNVIAVAVLLEIPAIVISENSPVDESVLKKAEDEGITLLRTPEDTYTVVGKLYALGIR</sequence>
<keyword evidence="1" id="KW-1133">Transmembrane helix</keyword>
<dbReference type="EMBL" id="DF820455">
    <property type="protein sequence ID" value="GAK49395.1"/>
    <property type="molecule type" value="Genomic_DNA"/>
</dbReference>
<dbReference type="Gene3D" id="3.40.1390.20">
    <property type="entry name" value="HprK N-terminal domain-like"/>
    <property type="match status" value="1"/>
</dbReference>
<organism evidence="3">
    <name type="scientific">Candidatus Moduliflexus flocculans</name>
    <dbReference type="NCBI Taxonomy" id="1499966"/>
    <lineage>
        <taxon>Bacteria</taxon>
        <taxon>Candidatus Moduliflexota</taxon>
        <taxon>Candidatus Moduliflexia</taxon>
        <taxon>Candidatus Moduliflexales</taxon>
        <taxon>Candidatus Moduliflexaceae</taxon>
    </lineage>
</organism>
<dbReference type="Proteomes" id="UP000030700">
    <property type="component" value="Unassembled WGS sequence"/>
</dbReference>
<evidence type="ECO:0000313" key="3">
    <source>
        <dbReference type="EMBL" id="GAK49395.1"/>
    </source>
</evidence>
<feature type="domain" description="DRTGG" evidence="2">
    <location>
        <begin position="6"/>
        <end position="105"/>
    </location>
</feature>
<proteinExistence type="predicted"/>
<keyword evidence="1" id="KW-0812">Transmembrane</keyword>